<evidence type="ECO:0000256" key="1">
    <source>
        <dbReference type="ARBA" id="ARBA00022679"/>
    </source>
</evidence>
<accession>A0A0M2T255</accession>
<dbReference type="OrthoDB" id="9790710at2"/>
<dbReference type="GO" id="GO:0016757">
    <property type="term" value="F:glycosyltransferase activity"/>
    <property type="evidence" value="ECO:0007669"/>
    <property type="project" value="InterPro"/>
</dbReference>
<reference evidence="3 4" key="1">
    <citation type="submission" date="2015-04" db="EMBL/GenBank/DDBJ databases">
        <title>Taxonomic description and genome sequence of Bacillus campisalis sp. nov., a novel member of the genus Bacillus isolated from solar saltern.</title>
        <authorList>
            <person name="Mathan Kumar R."/>
            <person name="Kaur G."/>
            <person name="Kumar A."/>
            <person name="Singh N.K."/>
            <person name="Kaur N."/>
            <person name="Kumar N."/>
            <person name="Mayilraj S."/>
        </authorList>
    </citation>
    <scope>NUCLEOTIDE SEQUENCE [LARGE SCALE GENOMIC DNA]</scope>
    <source>
        <strain evidence="3 4">SA2-6</strain>
    </source>
</reference>
<name>A0A0M2T255_9BACI</name>
<dbReference type="AlphaFoldDB" id="A0A0M2T255"/>
<sequence length="411" mass="47488">MKVLFIGGVFSKEMEEVILSKSKGTVHYAANKFQWNLIDGLLNIEKVDLEVASAPFIGTYPNEYKDLFLRKHSYEYKNLVNCTYVPFCNLWGYRNISRKNSLIRQIKEFVIDNSPNKVIIVYSPHTPLLQAAVYAKQKDPSIHICLIVPDLPQYMNLNENKSQIYTKLKSIDIKVFESKVKYVDSFVLLTEHMKDVLKVENRPYVVIEGVVDPSTSFIKRTEVSKETKQTVVYTGTLNKKFGVVNLVKAFNSIKNKDVVLKICGRGDSEEIIKEFAQKDDRIRFLGQMSNEEAVELQKNASLLVNPRQNNEEFTRYSFPSKNMEYLLTGKPVVAYKLDGIPNEYDKFFYYVKDNSLDSLSGKIVEVLNLSEDYRLNLGIQAREFVIAEKNFNNASEKIIRMINKKIENRDR</sequence>
<dbReference type="PATRIC" id="fig|1408103.3.peg.1344"/>
<evidence type="ECO:0000259" key="2">
    <source>
        <dbReference type="Pfam" id="PF00534"/>
    </source>
</evidence>
<dbReference type="Proteomes" id="UP000034166">
    <property type="component" value="Unassembled WGS sequence"/>
</dbReference>
<dbReference type="PANTHER" id="PTHR46401">
    <property type="entry name" value="GLYCOSYLTRANSFERASE WBBK-RELATED"/>
    <property type="match status" value="1"/>
</dbReference>
<evidence type="ECO:0000313" key="4">
    <source>
        <dbReference type="Proteomes" id="UP000034166"/>
    </source>
</evidence>
<dbReference type="EMBL" id="LAYY01000005">
    <property type="protein sequence ID" value="KKK38895.1"/>
    <property type="molecule type" value="Genomic_DNA"/>
</dbReference>
<dbReference type="PANTHER" id="PTHR46401:SF2">
    <property type="entry name" value="GLYCOSYLTRANSFERASE WBBK-RELATED"/>
    <property type="match status" value="1"/>
</dbReference>
<feature type="domain" description="Glycosyl transferase family 1" evidence="2">
    <location>
        <begin position="218"/>
        <end position="383"/>
    </location>
</feature>
<keyword evidence="1" id="KW-0808">Transferase</keyword>
<protein>
    <recommendedName>
        <fullName evidence="2">Glycosyl transferase family 1 domain-containing protein</fullName>
    </recommendedName>
</protein>
<keyword evidence="4" id="KW-1185">Reference proteome</keyword>
<dbReference type="Gene3D" id="3.40.50.2000">
    <property type="entry name" value="Glycogen Phosphorylase B"/>
    <property type="match status" value="2"/>
</dbReference>
<comment type="caution">
    <text evidence="3">The sequence shown here is derived from an EMBL/GenBank/DDBJ whole genome shotgun (WGS) entry which is preliminary data.</text>
</comment>
<dbReference type="InterPro" id="IPR001296">
    <property type="entry name" value="Glyco_trans_1"/>
</dbReference>
<organism evidence="3 4">
    <name type="scientific">Mesobacillus campisalis</name>
    <dbReference type="NCBI Taxonomy" id="1408103"/>
    <lineage>
        <taxon>Bacteria</taxon>
        <taxon>Bacillati</taxon>
        <taxon>Bacillota</taxon>
        <taxon>Bacilli</taxon>
        <taxon>Bacillales</taxon>
        <taxon>Bacillaceae</taxon>
        <taxon>Mesobacillus</taxon>
    </lineage>
</organism>
<dbReference type="Pfam" id="PF00534">
    <property type="entry name" value="Glycos_transf_1"/>
    <property type="match status" value="1"/>
</dbReference>
<evidence type="ECO:0000313" key="3">
    <source>
        <dbReference type="EMBL" id="KKK38895.1"/>
    </source>
</evidence>
<dbReference type="SUPFAM" id="SSF53756">
    <property type="entry name" value="UDP-Glycosyltransferase/glycogen phosphorylase"/>
    <property type="match status" value="1"/>
</dbReference>
<proteinExistence type="predicted"/>
<gene>
    <name evidence="3" type="ORF">WQ57_05970</name>
</gene>
<dbReference type="RefSeq" id="WP_046522829.1">
    <property type="nucleotide sequence ID" value="NZ_LAYY01000005.1"/>
</dbReference>